<reference evidence="5 6" key="1">
    <citation type="submission" date="2024-09" db="EMBL/GenBank/DDBJ databases">
        <authorList>
            <person name="Sun Q."/>
            <person name="Mori K."/>
        </authorList>
    </citation>
    <scope>NUCLEOTIDE SEQUENCE [LARGE SCALE GENOMIC DNA]</scope>
    <source>
        <strain evidence="5 6">NCAIM B.02529</strain>
    </source>
</reference>
<dbReference type="Gene3D" id="3.40.50.2000">
    <property type="entry name" value="Glycogen Phosphorylase B"/>
    <property type="match status" value="2"/>
</dbReference>
<evidence type="ECO:0000313" key="6">
    <source>
        <dbReference type="Proteomes" id="UP001589836"/>
    </source>
</evidence>
<dbReference type="InterPro" id="IPR010610">
    <property type="entry name" value="EryCIII-like_C"/>
</dbReference>
<dbReference type="RefSeq" id="WP_377344794.1">
    <property type="nucleotide sequence ID" value="NZ_JBHLTP010000003.1"/>
</dbReference>
<dbReference type="NCBIfam" id="TIGR01426">
    <property type="entry name" value="MGT"/>
    <property type="match status" value="1"/>
</dbReference>
<protein>
    <submittedName>
        <fullName evidence="5">Macrolide family glycosyltransferase</fullName>
    </submittedName>
</protein>
<comment type="caution">
    <text evidence="5">The sequence shown here is derived from an EMBL/GenBank/DDBJ whole genome shotgun (WGS) entry which is preliminary data.</text>
</comment>
<dbReference type="InterPro" id="IPR050271">
    <property type="entry name" value="UDP-glycosyltransferase"/>
</dbReference>
<evidence type="ECO:0000256" key="1">
    <source>
        <dbReference type="ARBA" id="ARBA00009995"/>
    </source>
</evidence>
<sequence length="392" mass="44304">MNRNILMLNIPAEGHVNPSLGMIEAFVANGDCVHYITTDHYQERIENLGASVHVHHDYLKHAHIDPASSEGILSFLHVHLHIALDTLAIVKRLREEITFDYVYYDSFGTGELISTYLNIPGFSSSASFVLPEEWKHIIPLHPNHLPPLDAKANQMLAEMREEYGVAPRNMLQFMNNQGALTFAYTSAYFQPQRDQFGEEFIFIGPSFPERKHTQNFPVASLQESNVIFISLGTVLSNVEEFFNKCIDAFKDFDGKIVMATGARADYDKLQEIPEHFLIYPYVPQLEVLPYADIFITHGGMNSVNEAIQHNVPMLIIPHDKDQPMVAQRLMELGAAQSLQPSTLTPALLQQGVKEVLDNSEYTQGIARIKESFQQSPGPKHAVNQIEDYLKNE</sequence>
<keyword evidence="6" id="KW-1185">Reference proteome</keyword>
<evidence type="ECO:0000313" key="5">
    <source>
        <dbReference type="EMBL" id="MFC0522258.1"/>
    </source>
</evidence>
<name>A0ABV6LIT0_9BACI</name>
<accession>A0ABV6LIT0</accession>
<evidence type="ECO:0000256" key="2">
    <source>
        <dbReference type="ARBA" id="ARBA00022676"/>
    </source>
</evidence>
<dbReference type="PANTHER" id="PTHR48043">
    <property type="entry name" value="EG:EG0003.4 PROTEIN-RELATED"/>
    <property type="match status" value="1"/>
</dbReference>
<organism evidence="5 6">
    <name type="scientific">Pontibacillus salicampi</name>
    <dbReference type="NCBI Taxonomy" id="1449801"/>
    <lineage>
        <taxon>Bacteria</taxon>
        <taxon>Bacillati</taxon>
        <taxon>Bacillota</taxon>
        <taxon>Bacilli</taxon>
        <taxon>Bacillales</taxon>
        <taxon>Bacillaceae</taxon>
        <taxon>Pontibacillus</taxon>
    </lineage>
</organism>
<gene>
    <name evidence="5" type="ORF">ACFFGV_01480</name>
</gene>
<evidence type="ECO:0000259" key="4">
    <source>
        <dbReference type="Pfam" id="PF06722"/>
    </source>
</evidence>
<evidence type="ECO:0000256" key="3">
    <source>
        <dbReference type="ARBA" id="ARBA00022679"/>
    </source>
</evidence>
<comment type="similarity">
    <text evidence="1">Belongs to the UDP-glycosyltransferase family.</text>
</comment>
<dbReference type="Pfam" id="PF06722">
    <property type="entry name" value="EryCIII-like_C"/>
    <property type="match status" value="1"/>
</dbReference>
<dbReference type="SUPFAM" id="SSF53756">
    <property type="entry name" value="UDP-Glycosyltransferase/glycogen phosphorylase"/>
    <property type="match status" value="1"/>
</dbReference>
<dbReference type="EMBL" id="JBHLTP010000003">
    <property type="protein sequence ID" value="MFC0522258.1"/>
    <property type="molecule type" value="Genomic_DNA"/>
</dbReference>
<dbReference type="InterPro" id="IPR006326">
    <property type="entry name" value="UDPGT_MGT-like"/>
</dbReference>
<feature type="domain" description="Erythromycin biosynthesis protein CIII-like C-terminal" evidence="4">
    <location>
        <begin position="245"/>
        <end position="386"/>
    </location>
</feature>
<dbReference type="CDD" id="cd03784">
    <property type="entry name" value="GT1_Gtf-like"/>
    <property type="match status" value="1"/>
</dbReference>
<proteinExistence type="inferred from homology"/>
<dbReference type="Proteomes" id="UP001589836">
    <property type="component" value="Unassembled WGS sequence"/>
</dbReference>
<dbReference type="InterPro" id="IPR002213">
    <property type="entry name" value="UDP_glucos_trans"/>
</dbReference>
<keyword evidence="2" id="KW-0328">Glycosyltransferase</keyword>
<keyword evidence="3" id="KW-0808">Transferase</keyword>
<dbReference type="PANTHER" id="PTHR48043:SF145">
    <property type="entry name" value="FI06409P-RELATED"/>
    <property type="match status" value="1"/>
</dbReference>